<feature type="domain" description="Sodium/calcium exchanger membrane region" evidence="7">
    <location>
        <begin position="72"/>
        <end position="143"/>
    </location>
</feature>
<keyword evidence="6" id="KW-0472">Membrane</keyword>
<dbReference type="InterPro" id="IPR004837">
    <property type="entry name" value="NaCa_Exmemb"/>
</dbReference>
<dbReference type="Gene3D" id="1.20.1420.30">
    <property type="entry name" value="NCX, central ion-binding region"/>
    <property type="match status" value="1"/>
</dbReference>
<evidence type="ECO:0000259" key="7">
    <source>
        <dbReference type="Pfam" id="PF01699"/>
    </source>
</evidence>
<evidence type="ECO:0000256" key="2">
    <source>
        <dbReference type="ARBA" id="ARBA00022448"/>
    </source>
</evidence>
<dbReference type="GO" id="GO:0030001">
    <property type="term" value="P:metal ion transport"/>
    <property type="evidence" value="ECO:0007669"/>
    <property type="project" value="TreeGrafter"/>
</dbReference>
<dbReference type="PANTHER" id="PTHR11878">
    <property type="entry name" value="SODIUM/CALCIUM EXCHANGER"/>
    <property type="match status" value="1"/>
</dbReference>
<accession>A0A059Q2P1</accession>
<evidence type="ECO:0000256" key="4">
    <source>
        <dbReference type="ARBA" id="ARBA00022989"/>
    </source>
</evidence>
<dbReference type="GO" id="GO:0016020">
    <property type="term" value="C:membrane"/>
    <property type="evidence" value="ECO:0007669"/>
    <property type="project" value="InterPro"/>
</dbReference>
<organism evidence="8">
    <name type="scientific">Saccharum hybrid cultivar R570</name>
    <dbReference type="NCBI Taxonomy" id="131158"/>
    <lineage>
        <taxon>Eukaryota</taxon>
        <taxon>Viridiplantae</taxon>
        <taxon>Streptophyta</taxon>
        <taxon>Embryophyta</taxon>
        <taxon>Tracheophyta</taxon>
        <taxon>Spermatophyta</taxon>
        <taxon>Magnoliopsida</taxon>
        <taxon>Liliopsida</taxon>
        <taxon>Poales</taxon>
        <taxon>Poaceae</taxon>
        <taxon>PACMAD clade</taxon>
        <taxon>Panicoideae</taxon>
        <taxon>Andropogonodae</taxon>
        <taxon>Andropogoneae</taxon>
        <taxon>Saccharinae</taxon>
        <taxon>Saccharum</taxon>
        <taxon>Saccharum officinarum species complex</taxon>
    </lineage>
</organism>
<keyword evidence="2" id="KW-0813">Transport</keyword>
<dbReference type="GO" id="GO:0012505">
    <property type="term" value="C:endomembrane system"/>
    <property type="evidence" value="ECO:0007669"/>
    <property type="project" value="UniProtKB-SubCell"/>
</dbReference>
<keyword evidence="4" id="KW-1133">Transmembrane helix</keyword>
<evidence type="ECO:0000313" key="8">
    <source>
        <dbReference type="EMBL" id="AGT16176.1"/>
    </source>
</evidence>
<gene>
    <name evidence="8" type="ORF">SHCRBa_032_O01_F_10</name>
</gene>
<reference evidence="8" key="1">
    <citation type="submission" date="2013-05" db="EMBL/GenBank/DDBJ databases">
        <title>Building the sugarcane genome for biotechnology and identifying evolutionary trends.</title>
        <authorList>
            <person name="De Setta N."/>
            <person name="Monteiro-Vitorello C.B."/>
            <person name="Metcalfe C.J."/>
            <person name="Cruz G.M.Q."/>
            <person name="Del Bem L.E."/>
            <person name="Vicentini R."/>
            <person name="Nogueira F.T.S."/>
            <person name="Campos R.A."/>
            <person name="Nunes S.L."/>
            <person name="Turrini P.C.G."/>
            <person name="Vieira A.P."/>
            <person name="Cruz E.A.O."/>
            <person name="Correa T.C.S."/>
            <person name="Hotta C.T."/>
            <person name="de Mello-Varani A."/>
            <person name="Vautrin S."/>
            <person name="Trindade A.S."/>
            <person name="Vilela M.M."/>
            <person name="Horta C.L."/>
            <person name="Sato P.M."/>
            <person name="de Andrade R.F."/>
            <person name="Nishiyama M.Y."/>
            <person name="Cardoso-Silva C.B."/>
            <person name="Scortecci K.C."/>
            <person name="Garcia A.A.F."/>
            <person name="Carneiro M.S."/>
            <person name="Kim C."/>
            <person name="Paterson A.H."/>
            <person name="Berges H."/>
            <person name="D'Hont A."/>
            <person name="de-Souza A.P."/>
            <person name="Souza G.M."/>
            <person name="Vincentz M."/>
            <person name="Kitajima J.P."/>
            <person name="Van Sluys M.-A."/>
        </authorList>
    </citation>
    <scope>NUCLEOTIDE SEQUENCE</scope>
</reference>
<dbReference type="InterPro" id="IPR051171">
    <property type="entry name" value="CaCA"/>
</dbReference>
<dbReference type="InterPro" id="IPR044880">
    <property type="entry name" value="NCX_ion-bd_dom_sf"/>
</dbReference>
<protein>
    <submittedName>
        <fullName evidence="8">Putative Sodium/calcium exchanger membrane region</fullName>
    </submittedName>
</protein>
<dbReference type="Pfam" id="PF01699">
    <property type="entry name" value="Na_Ca_ex"/>
    <property type="match status" value="1"/>
</dbReference>
<dbReference type="PANTHER" id="PTHR11878:SF65">
    <property type="entry name" value="NA_CA-EXCHANGE PROTEIN, ISOFORM G"/>
    <property type="match status" value="1"/>
</dbReference>
<sequence>MKPKRDEKQGDIAYVFFQSATISMRGERPEDWVPPEDVPVDYHNCDDINETLPISADRNDGIVDVFSAHSYHNADQISCVTGVSPYVIAFTALAAGTSWPDLVASKIAAERQVTADSAIANITCSNSVNIYVGIGVPWLIDTVYNFFVYQEPLYIDNAAGVI</sequence>
<keyword evidence="3" id="KW-0812">Transmembrane</keyword>
<evidence type="ECO:0000256" key="5">
    <source>
        <dbReference type="ARBA" id="ARBA00023065"/>
    </source>
</evidence>
<dbReference type="GO" id="GO:0055085">
    <property type="term" value="P:transmembrane transport"/>
    <property type="evidence" value="ECO:0007669"/>
    <property type="project" value="InterPro"/>
</dbReference>
<name>A0A059Q2P1_9POAL</name>
<proteinExistence type="predicted"/>
<evidence type="ECO:0000256" key="6">
    <source>
        <dbReference type="ARBA" id="ARBA00023136"/>
    </source>
</evidence>
<dbReference type="EMBL" id="KF184663">
    <property type="protein sequence ID" value="AGT16176.1"/>
    <property type="molecule type" value="Genomic_DNA"/>
</dbReference>
<dbReference type="AlphaFoldDB" id="A0A059Q2P1"/>
<evidence type="ECO:0000256" key="1">
    <source>
        <dbReference type="ARBA" id="ARBA00004127"/>
    </source>
</evidence>
<evidence type="ECO:0000256" key="3">
    <source>
        <dbReference type="ARBA" id="ARBA00022692"/>
    </source>
</evidence>
<comment type="subcellular location">
    <subcellularLocation>
        <location evidence="1">Endomembrane system</location>
        <topology evidence="1">Multi-pass membrane protein</topology>
    </subcellularLocation>
</comment>
<keyword evidence="5" id="KW-0406">Ion transport</keyword>